<evidence type="ECO:0000313" key="2">
    <source>
        <dbReference type="EMBL" id="MET4569081.1"/>
    </source>
</evidence>
<reference evidence="2 3" key="1">
    <citation type="submission" date="2024-06" db="EMBL/GenBank/DDBJ databases">
        <title>Sorghum-associated microbial communities from plants grown in Nebraska, USA.</title>
        <authorList>
            <person name="Schachtman D."/>
        </authorList>
    </citation>
    <scope>NUCLEOTIDE SEQUENCE [LARGE SCALE GENOMIC DNA]</scope>
    <source>
        <strain evidence="2 3">1757</strain>
    </source>
</reference>
<evidence type="ECO:0008006" key="4">
    <source>
        <dbReference type="Google" id="ProtNLM"/>
    </source>
</evidence>
<accession>A0ABV2PVL6</accession>
<organism evidence="2 3">
    <name type="scientific">Rhodanobacter soli</name>
    <dbReference type="NCBI Taxonomy" id="590609"/>
    <lineage>
        <taxon>Bacteria</taxon>
        <taxon>Pseudomonadati</taxon>
        <taxon>Pseudomonadota</taxon>
        <taxon>Gammaproteobacteria</taxon>
        <taxon>Lysobacterales</taxon>
        <taxon>Rhodanobacteraceae</taxon>
        <taxon>Rhodanobacter</taxon>
    </lineage>
</organism>
<proteinExistence type="predicted"/>
<keyword evidence="1" id="KW-0732">Signal</keyword>
<dbReference type="Proteomes" id="UP001549251">
    <property type="component" value="Unassembled WGS sequence"/>
</dbReference>
<sequence>MTFLRVLVLIIAPLIVSACANPRLAATVAKPAVPQTAAECGARGGNWTTLGLSYPGKPKVCDLKTTDSGKVCSDSSECQGSCLAPERVVSGIHAVGTCSAHVSNFGNIRLVEHGKVESLNVE</sequence>
<keyword evidence="3" id="KW-1185">Reference proteome</keyword>
<protein>
    <recommendedName>
        <fullName evidence="4">Secreted protein</fullName>
    </recommendedName>
</protein>
<gene>
    <name evidence="2" type="ORF">ABIE04_001408</name>
</gene>
<feature type="chain" id="PRO_5045335477" description="Secreted protein" evidence="1">
    <location>
        <begin position="26"/>
        <end position="122"/>
    </location>
</feature>
<evidence type="ECO:0000313" key="3">
    <source>
        <dbReference type="Proteomes" id="UP001549251"/>
    </source>
</evidence>
<comment type="caution">
    <text evidence="2">The sequence shown here is derived from an EMBL/GenBank/DDBJ whole genome shotgun (WGS) entry which is preliminary data.</text>
</comment>
<dbReference type="RefSeq" id="WP_354547932.1">
    <property type="nucleotide sequence ID" value="NZ_JBEPSD010000001.1"/>
</dbReference>
<evidence type="ECO:0000256" key="1">
    <source>
        <dbReference type="SAM" id="SignalP"/>
    </source>
</evidence>
<dbReference type="PROSITE" id="PS51257">
    <property type="entry name" value="PROKAR_LIPOPROTEIN"/>
    <property type="match status" value="1"/>
</dbReference>
<dbReference type="EMBL" id="JBEPSD010000001">
    <property type="protein sequence ID" value="MET4569081.1"/>
    <property type="molecule type" value="Genomic_DNA"/>
</dbReference>
<name>A0ABV2PVL6_9GAMM</name>
<feature type="signal peptide" evidence="1">
    <location>
        <begin position="1"/>
        <end position="25"/>
    </location>
</feature>